<dbReference type="PANTHER" id="PTHR32141">
    <property type="match status" value="1"/>
</dbReference>
<evidence type="ECO:0000313" key="2">
    <source>
        <dbReference type="EnsemblPlants" id="KQL14660"/>
    </source>
</evidence>
<dbReference type="AlphaFoldDB" id="K3ZD01"/>
<dbReference type="Proteomes" id="UP000004995">
    <property type="component" value="Unassembled WGS sequence"/>
</dbReference>
<dbReference type="SUPFAM" id="SSF81383">
    <property type="entry name" value="F-box domain"/>
    <property type="match status" value="1"/>
</dbReference>
<dbReference type="eggNOG" id="ENOG502SYQR">
    <property type="taxonomic scope" value="Eukaryota"/>
</dbReference>
<organism evidence="2 3">
    <name type="scientific">Setaria italica</name>
    <name type="common">Foxtail millet</name>
    <name type="synonym">Panicum italicum</name>
    <dbReference type="NCBI Taxonomy" id="4555"/>
    <lineage>
        <taxon>Eukaryota</taxon>
        <taxon>Viridiplantae</taxon>
        <taxon>Streptophyta</taxon>
        <taxon>Embryophyta</taxon>
        <taxon>Tracheophyta</taxon>
        <taxon>Spermatophyta</taxon>
        <taxon>Magnoliopsida</taxon>
        <taxon>Liliopsida</taxon>
        <taxon>Poales</taxon>
        <taxon>Poaceae</taxon>
        <taxon>PACMAD clade</taxon>
        <taxon>Panicoideae</taxon>
        <taxon>Panicodae</taxon>
        <taxon>Paniceae</taxon>
        <taxon>Cenchrinae</taxon>
        <taxon>Setaria</taxon>
    </lineage>
</organism>
<proteinExistence type="predicted"/>
<reference evidence="3" key="1">
    <citation type="journal article" date="2012" name="Nat. Biotechnol.">
        <title>Reference genome sequence of the model plant Setaria.</title>
        <authorList>
            <person name="Bennetzen J.L."/>
            <person name="Schmutz J."/>
            <person name="Wang H."/>
            <person name="Percifield R."/>
            <person name="Hawkins J."/>
            <person name="Pontaroli A.C."/>
            <person name="Estep M."/>
            <person name="Feng L."/>
            <person name="Vaughn J.N."/>
            <person name="Grimwood J."/>
            <person name="Jenkins J."/>
            <person name="Barry K."/>
            <person name="Lindquist E."/>
            <person name="Hellsten U."/>
            <person name="Deshpande S."/>
            <person name="Wang X."/>
            <person name="Wu X."/>
            <person name="Mitros T."/>
            <person name="Triplett J."/>
            <person name="Yang X."/>
            <person name="Ye C.Y."/>
            <person name="Mauro-Herrera M."/>
            <person name="Wang L."/>
            <person name="Li P."/>
            <person name="Sharma M."/>
            <person name="Sharma R."/>
            <person name="Ronald P.C."/>
            <person name="Panaud O."/>
            <person name="Kellogg E.A."/>
            <person name="Brutnell T.P."/>
            <person name="Doust A.N."/>
            <person name="Tuskan G.A."/>
            <person name="Rokhsar D."/>
            <person name="Devos K.M."/>
        </authorList>
    </citation>
    <scope>NUCLEOTIDE SEQUENCE [LARGE SCALE GENOMIC DNA]</scope>
    <source>
        <strain evidence="3">cv. Yugu1</strain>
    </source>
</reference>
<feature type="domain" description="F-box/LRR-repeat protein 15/At3g58940/PEG3-like LRR" evidence="1">
    <location>
        <begin position="141"/>
        <end position="350"/>
    </location>
</feature>
<dbReference type="HOGENOM" id="CLU_023151_0_1_1"/>
<dbReference type="EnsemblPlants" id="KQL14660">
    <property type="protein sequence ID" value="KQL14660"/>
    <property type="gene ID" value="SETIT_024432mg"/>
</dbReference>
<dbReference type="InterPro" id="IPR055411">
    <property type="entry name" value="LRR_FXL15/At3g58940/PEG3-like"/>
</dbReference>
<dbReference type="Gramene" id="KQL14660">
    <property type="protein sequence ID" value="KQL14660"/>
    <property type="gene ID" value="SETIT_024432mg"/>
</dbReference>
<dbReference type="InParanoid" id="K3ZD01"/>
<dbReference type="PANTHER" id="PTHR32141:SF94">
    <property type="entry name" value="F-BOX DOMAIN-CONTAINING PROTEIN"/>
    <property type="match status" value="1"/>
</dbReference>
<sequence>MMQPPSLPSGCDGNSDGDLDRISKLPDEIKGLILFLLPLKEAGRTTTLSKGWKGVFASSPISLDDEHVTRRRVGRPRHEAILHPERVDVISQILEKHKGPIPRVRLAKTHFHGHGDHGYGIDTDAFVGRGVEELIVHSTDPIQFFPAPPLRSIVVVRCDWFPPEQPLPAVFGSIKELSLCAVNFSAAGVHALLEQCFKLESFLLSSYYKDEKDRLIDVEGTEDYGCTLQIRSRSLRSLCVEVLGLKGVVIVDAPNLERLLGEVSIDTSYCKVTLVHAPKLEILGFLTMDLPRTRRSIAGNIMMLGMILEPSCPIRSVKILGLCLNLCNPAQVELMLQVLNYFPCVETLNIKIYTDPSIRHTLYSEAPYANLLELAGRVACLRDSVKTIVLSDLWVHTHTFGLQFANMLLESAKKLQLMKIFHVPVDKRKQARSTRHKLGLKSNPSIKAQVVFPRDYISYRQVSDVLMDTSSLALPDPMFCQRKFQSSNFIRILWNSYLNPVNKDYYSDALVG</sequence>
<dbReference type="Pfam" id="PF24758">
    <property type="entry name" value="LRR_At5g56370"/>
    <property type="match status" value="1"/>
</dbReference>
<keyword evidence="3" id="KW-1185">Reference proteome</keyword>
<reference evidence="2" key="2">
    <citation type="submission" date="2018-08" db="UniProtKB">
        <authorList>
            <consortium name="EnsemblPlants"/>
        </authorList>
    </citation>
    <scope>IDENTIFICATION</scope>
    <source>
        <strain evidence="2">Yugu1</strain>
    </source>
</reference>
<dbReference type="InterPro" id="IPR055302">
    <property type="entry name" value="F-box_dom-containing"/>
</dbReference>
<dbReference type="InterPro" id="IPR036047">
    <property type="entry name" value="F-box-like_dom_sf"/>
</dbReference>
<protein>
    <recommendedName>
        <fullName evidence="1">F-box/LRR-repeat protein 15/At3g58940/PEG3-like LRR domain-containing protein</fullName>
    </recommendedName>
</protein>
<evidence type="ECO:0000259" key="1">
    <source>
        <dbReference type="Pfam" id="PF24758"/>
    </source>
</evidence>
<dbReference type="EMBL" id="AGNK02001591">
    <property type="status" value="NOT_ANNOTATED_CDS"/>
    <property type="molecule type" value="Genomic_DNA"/>
</dbReference>
<evidence type="ECO:0000313" key="3">
    <source>
        <dbReference type="Proteomes" id="UP000004995"/>
    </source>
</evidence>
<dbReference type="OMA" id="SEAPYAN"/>
<name>K3ZD01_SETIT</name>
<accession>K3ZD01</accession>